<organism evidence="6 7">
    <name type="scientific">Origma solitaria</name>
    <dbReference type="NCBI Taxonomy" id="720586"/>
    <lineage>
        <taxon>Eukaryota</taxon>
        <taxon>Metazoa</taxon>
        <taxon>Chordata</taxon>
        <taxon>Craniata</taxon>
        <taxon>Vertebrata</taxon>
        <taxon>Euteleostomi</taxon>
        <taxon>Archelosauria</taxon>
        <taxon>Archosauria</taxon>
        <taxon>Dinosauria</taxon>
        <taxon>Saurischia</taxon>
        <taxon>Theropoda</taxon>
        <taxon>Coelurosauria</taxon>
        <taxon>Aves</taxon>
        <taxon>Neognathae</taxon>
        <taxon>Neoaves</taxon>
        <taxon>Telluraves</taxon>
        <taxon>Australaves</taxon>
        <taxon>Passeriformes</taxon>
        <taxon>Meliphagoidea</taxon>
        <taxon>Acanthizidae</taxon>
        <taxon>Origma</taxon>
    </lineage>
</organism>
<keyword evidence="5 6" id="KW-0418">Kinase</keyword>
<evidence type="ECO:0000256" key="3">
    <source>
        <dbReference type="ARBA" id="ARBA00022527"/>
    </source>
</evidence>
<sequence length="391" mass="44332">QEVDIVVAPCRGFQPAEATLAEFMDQVLPVVTFAISEPQLSPSDQTELRQIKEKFSLPIFFIRVPEPGAELISPKKPDKEKSSLFLQLLDLEYLNPSAPGARSVLVEQPDKLRLLSAFCRQVLQEHLVEAATRLNEVHCLCLNIFINQAFDMQRDLQITPKRLEYTRKKENELYESLMGIANRKQEEMKDMIVETLGNMKEELLEDAASMEFRDIIIPENGEPVSSKDIKCCIKQIQELIISRLNQAVANKLISSVDYLRESFVGTLERCLKSLEESWEVSVHPARSLEKPKDGSVHITSNYLKQVPGWPWDGPDRWFCRGMVLVFGFAIIQRITWVSPPAITSDWKRKVAQDAIESLSASKLAKSICSQFRTRLNSSHEAFAASLRQVGG</sequence>
<evidence type="ECO:0000313" key="6">
    <source>
        <dbReference type="EMBL" id="NWV18771.1"/>
    </source>
</evidence>
<comment type="subcellular location">
    <subcellularLocation>
        <location evidence="1">Cytoplasm</location>
    </subcellularLocation>
</comment>
<evidence type="ECO:0000256" key="4">
    <source>
        <dbReference type="ARBA" id="ARBA00022679"/>
    </source>
</evidence>
<gene>
    <name evidence="6" type="primary">Dstyk_1</name>
    <name evidence="6" type="ORF">ORISOL_R01338</name>
</gene>
<feature type="non-terminal residue" evidence="6">
    <location>
        <position position="1"/>
    </location>
</feature>
<dbReference type="GO" id="GO:0004674">
    <property type="term" value="F:protein serine/threonine kinase activity"/>
    <property type="evidence" value="ECO:0007669"/>
    <property type="project" value="UniProtKB-KW"/>
</dbReference>
<dbReference type="GO" id="GO:0044344">
    <property type="term" value="P:cellular response to fibroblast growth factor stimulus"/>
    <property type="evidence" value="ECO:0007669"/>
    <property type="project" value="TreeGrafter"/>
</dbReference>
<dbReference type="InterPro" id="IPR051302">
    <property type="entry name" value="Dual_SerThr-Tyr_Kinase"/>
</dbReference>
<dbReference type="EMBL" id="VZRL01001289">
    <property type="protein sequence ID" value="NWV18771.1"/>
    <property type="molecule type" value="Genomic_DNA"/>
</dbReference>
<proteinExistence type="predicted"/>
<dbReference type="GO" id="GO:0070374">
    <property type="term" value="P:positive regulation of ERK1 and ERK2 cascade"/>
    <property type="evidence" value="ECO:0007669"/>
    <property type="project" value="TreeGrafter"/>
</dbReference>
<keyword evidence="7" id="KW-1185">Reference proteome</keyword>
<evidence type="ECO:0000256" key="2">
    <source>
        <dbReference type="ARBA" id="ARBA00022490"/>
    </source>
</evidence>
<comment type="caution">
    <text evidence="6">The sequence shown here is derived from an EMBL/GenBank/DDBJ whole genome shotgun (WGS) entry which is preliminary data.</text>
</comment>
<dbReference type="Proteomes" id="UP000571324">
    <property type="component" value="Unassembled WGS sequence"/>
</dbReference>
<dbReference type="GO" id="GO:0043066">
    <property type="term" value="P:negative regulation of apoptotic process"/>
    <property type="evidence" value="ECO:0007669"/>
    <property type="project" value="TreeGrafter"/>
</dbReference>
<reference evidence="6 7" key="1">
    <citation type="submission" date="2019-09" db="EMBL/GenBank/DDBJ databases">
        <title>Bird 10,000 Genomes (B10K) Project - Family phase.</title>
        <authorList>
            <person name="Zhang G."/>
        </authorList>
    </citation>
    <scope>NUCLEOTIDE SEQUENCE [LARGE SCALE GENOMIC DNA]</scope>
    <source>
        <strain evidence="6">B10K-DU-029-52</strain>
    </source>
</reference>
<evidence type="ECO:0000313" key="7">
    <source>
        <dbReference type="Proteomes" id="UP000571324"/>
    </source>
</evidence>
<protein>
    <submittedName>
        <fullName evidence="6">DUSTY kinase</fullName>
    </submittedName>
</protein>
<keyword evidence="4" id="KW-0808">Transferase</keyword>
<dbReference type="AlphaFoldDB" id="A0A7K6CVL6"/>
<dbReference type="GO" id="GO:0045743">
    <property type="term" value="P:positive regulation of fibroblast growth factor receptor signaling pathway"/>
    <property type="evidence" value="ECO:0007669"/>
    <property type="project" value="TreeGrafter"/>
</dbReference>
<name>A0A7K6CVL6_9PASS</name>
<dbReference type="OrthoDB" id="122279at2759"/>
<dbReference type="GO" id="GO:0005737">
    <property type="term" value="C:cytoplasm"/>
    <property type="evidence" value="ECO:0007669"/>
    <property type="project" value="UniProtKB-SubCell"/>
</dbReference>
<keyword evidence="3" id="KW-0723">Serine/threonine-protein kinase</keyword>
<dbReference type="PANTHER" id="PTHR46392">
    <property type="entry name" value="DUAL SERINE/THREONINE AND TYROSINE PROTEIN KINASE"/>
    <property type="match status" value="1"/>
</dbReference>
<keyword evidence="2" id="KW-0963">Cytoplasm</keyword>
<evidence type="ECO:0000256" key="5">
    <source>
        <dbReference type="ARBA" id="ARBA00022777"/>
    </source>
</evidence>
<feature type="non-terminal residue" evidence="6">
    <location>
        <position position="391"/>
    </location>
</feature>
<dbReference type="PANTHER" id="PTHR46392:SF1">
    <property type="entry name" value="DUAL SERINE_THREONINE AND TYROSINE PROTEIN KINASE"/>
    <property type="match status" value="1"/>
</dbReference>
<accession>A0A7K6CVL6</accession>
<evidence type="ECO:0000256" key="1">
    <source>
        <dbReference type="ARBA" id="ARBA00004496"/>
    </source>
</evidence>